<dbReference type="AlphaFoldDB" id="B9SGE8"/>
<evidence type="ECO:0000313" key="2">
    <source>
        <dbReference type="Proteomes" id="UP000008311"/>
    </source>
</evidence>
<organism evidence="1 2">
    <name type="scientific">Ricinus communis</name>
    <name type="common">Castor bean</name>
    <dbReference type="NCBI Taxonomy" id="3988"/>
    <lineage>
        <taxon>Eukaryota</taxon>
        <taxon>Viridiplantae</taxon>
        <taxon>Streptophyta</taxon>
        <taxon>Embryophyta</taxon>
        <taxon>Tracheophyta</taxon>
        <taxon>Spermatophyta</taxon>
        <taxon>Magnoliopsida</taxon>
        <taxon>eudicotyledons</taxon>
        <taxon>Gunneridae</taxon>
        <taxon>Pentapetalae</taxon>
        <taxon>rosids</taxon>
        <taxon>fabids</taxon>
        <taxon>Malpighiales</taxon>
        <taxon>Euphorbiaceae</taxon>
        <taxon>Acalyphoideae</taxon>
        <taxon>Acalypheae</taxon>
        <taxon>Ricinus</taxon>
    </lineage>
</organism>
<dbReference type="SUPFAM" id="SSF49723">
    <property type="entry name" value="Lipase/lipooxygenase domain (PLAT/LH2 domain)"/>
    <property type="match status" value="1"/>
</dbReference>
<gene>
    <name evidence="1" type="ORF">RCOM_0744870</name>
</gene>
<name>B9SGE8_RICCO</name>
<dbReference type="eggNOG" id="ENOG502S14I">
    <property type="taxonomic scope" value="Eukaryota"/>
</dbReference>
<dbReference type="PANTHER" id="PTHR31718">
    <property type="entry name" value="PLAT DOMAIN-CONTAINING PROTEIN"/>
    <property type="match status" value="1"/>
</dbReference>
<dbReference type="PANTHER" id="PTHR31718:SF69">
    <property type="entry name" value="PLAT DOMAIN-CONTAINING PROTEIN"/>
    <property type="match status" value="1"/>
</dbReference>
<dbReference type="InterPro" id="IPR036392">
    <property type="entry name" value="PLAT/LH2_dom_sf"/>
</dbReference>
<dbReference type="InterPro" id="IPR010417">
    <property type="entry name" value="Embryo-specific_ATS3"/>
</dbReference>
<reference evidence="2" key="1">
    <citation type="journal article" date="2010" name="Nat. Biotechnol.">
        <title>Draft genome sequence of the oilseed species Ricinus communis.</title>
        <authorList>
            <person name="Chan A.P."/>
            <person name="Crabtree J."/>
            <person name="Zhao Q."/>
            <person name="Lorenzi H."/>
            <person name="Orvis J."/>
            <person name="Puiu D."/>
            <person name="Melake-Berhan A."/>
            <person name="Jones K.M."/>
            <person name="Redman J."/>
            <person name="Chen G."/>
            <person name="Cahoon E.B."/>
            <person name="Gedil M."/>
            <person name="Stanke M."/>
            <person name="Haas B.J."/>
            <person name="Wortman J.R."/>
            <person name="Fraser-Liggett C.M."/>
            <person name="Ravel J."/>
            <person name="Rabinowicz P.D."/>
        </authorList>
    </citation>
    <scope>NUCLEOTIDE SEQUENCE [LARGE SCALE GENOMIC DNA]</scope>
    <source>
        <strain evidence="2">cv. Hale</strain>
    </source>
</reference>
<dbReference type="Pfam" id="PF06232">
    <property type="entry name" value="ATS3"/>
    <property type="match status" value="1"/>
</dbReference>
<dbReference type="EMBL" id="EQ973952">
    <property type="protein sequence ID" value="EEF37314.1"/>
    <property type="molecule type" value="Genomic_DNA"/>
</dbReference>
<dbReference type="STRING" id="3988.B9SGE8"/>
<protein>
    <submittedName>
        <fullName evidence="1">Uncharacterized protein</fullName>
    </submittedName>
</protein>
<evidence type="ECO:0000313" key="1">
    <source>
        <dbReference type="EMBL" id="EEF37314.1"/>
    </source>
</evidence>
<keyword evidence="2" id="KW-1185">Reference proteome</keyword>
<proteinExistence type="predicted"/>
<sequence length="183" mass="20551">MAYSTSESEIITISPHLALRYQPTNTTLGESHKICSYSIEIETTCAPSADTKDHVSARFSDSSGNLIIVKHLKNPKLVYPPNGLRKQGGVYGGFGRCAVDMFEVSGPCMKQSICSLYLKKVGSDNWRPGWVKVLHQEGSNGHLVQVSYMFYFRRFLPENVWYGFDYCHSKEGFQPHVATFGKD</sequence>
<dbReference type="InParanoid" id="B9SGE8"/>
<accession>B9SGE8</accession>
<dbReference type="Proteomes" id="UP000008311">
    <property type="component" value="Unassembled WGS sequence"/>
</dbReference>